<dbReference type="STRING" id="380248.SAMN05216251_12040"/>
<comment type="catalytic activity">
    <reaction evidence="8">
        <text>2 reduced [2Fe-2S]-[ferredoxin] + NADP(+) + H(+) = 2 oxidized [2Fe-2S]-[ferredoxin] + NADPH</text>
        <dbReference type="Rhea" id="RHEA:20125"/>
        <dbReference type="Rhea" id="RHEA-COMP:10000"/>
        <dbReference type="Rhea" id="RHEA-COMP:10001"/>
        <dbReference type="ChEBI" id="CHEBI:15378"/>
        <dbReference type="ChEBI" id="CHEBI:33737"/>
        <dbReference type="ChEBI" id="CHEBI:33738"/>
        <dbReference type="ChEBI" id="CHEBI:57783"/>
        <dbReference type="ChEBI" id="CHEBI:58349"/>
        <dbReference type="EC" id="1.18.1.2"/>
    </reaction>
</comment>
<dbReference type="OrthoDB" id="289202at2"/>
<evidence type="ECO:0000256" key="7">
    <source>
        <dbReference type="ARBA" id="ARBA00023002"/>
    </source>
</evidence>
<dbReference type="InterPro" id="IPR023753">
    <property type="entry name" value="FAD/NAD-binding_dom"/>
</dbReference>
<dbReference type="EMBL" id="FONG01000020">
    <property type="protein sequence ID" value="SFF58519.1"/>
    <property type="molecule type" value="Genomic_DNA"/>
</dbReference>
<feature type="binding site" evidence="9">
    <location>
        <position position="43"/>
    </location>
    <ligand>
        <name>FAD</name>
        <dbReference type="ChEBI" id="CHEBI:57692"/>
    </ligand>
</feature>
<evidence type="ECO:0000256" key="10">
    <source>
        <dbReference type="PIRSR" id="PIRSR000362-2"/>
    </source>
</evidence>
<feature type="domain" description="FAD/NAD(P)-binding" evidence="11">
    <location>
        <begin position="4"/>
        <end position="190"/>
    </location>
</feature>
<dbReference type="PANTHER" id="PTHR48467">
    <property type="entry name" value="GLUTAMATE SYNTHASE 1 [NADH], CHLOROPLASTIC-LIKE"/>
    <property type="match status" value="1"/>
</dbReference>
<dbReference type="InterPro" id="IPR021163">
    <property type="entry name" value="Ferredox_Rdtase_adrenod"/>
</dbReference>
<dbReference type="Pfam" id="PF07992">
    <property type="entry name" value="Pyr_redox_2"/>
    <property type="match status" value="1"/>
</dbReference>
<dbReference type="PANTHER" id="PTHR48467:SF1">
    <property type="entry name" value="GLUTAMATE SYNTHASE 1 [NADH], CHLOROPLASTIC-LIKE"/>
    <property type="match status" value="1"/>
</dbReference>
<evidence type="ECO:0000256" key="5">
    <source>
        <dbReference type="ARBA" id="ARBA00022827"/>
    </source>
</evidence>
<dbReference type="AlphaFoldDB" id="A0A1I2JWF3"/>
<dbReference type="Gene3D" id="3.40.50.720">
    <property type="entry name" value="NAD(P)-binding Rossmann-like Domain"/>
    <property type="match status" value="1"/>
</dbReference>
<dbReference type="Gene3D" id="3.50.50.60">
    <property type="entry name" value="FAD/NAD(P)-binding domain"/>
    <property type="match status" value="1"/>
</dbReference>
<dbReference type="SUPFAM" id="SSF51971">
    <property type="entry name" value="Nucleotide-binding domain"/>
    <property type="match status" value="2"/>
</dbReference>
<name>A0A1I2JWF3_9ACTN</name>
<keyword evidence="4" id="KW-0285">Flavoprotein</keyword>
<gene>
    <name evidence="12" type="ORF">SAMN05216251_12040</name>
</gene>
<keyword evidence="7" id="KW-0560">Oxidoreductase</keyword>
<organism evidence="12 13">
    <name type="scientific">Actinacidiphila alni</name>
    <dbReference type="NCBI Taxonomy" id="380248"/>
    <lineage>
        <taxon>Bacteria</taxon>
        <taxon>Bacillati</taxon>
        <taxon>Actinomycetota</taxon>
        <taxon>Actinomycetes</taxon>
        <taxon>Kitasatosporales</taxon>
        <taxon>Streptomycetaceae</taxon>
        <taxon>Actinacidiphila</taxon>
    </lineage>
</organism>
<evidence type="ECO:0000313" key="13">
    <source>
        <dbReference type="Proteomes" id="UP000199323"/>
    </source>
</evidence>
<feature type="binding site" evidence="9">
    <location>
        <position position="351"/>
    </location>
    <ligand>
        <name>FAD</name>
        <dbReference type="ChEBI" id="CHEBI:57692"/>
    </ligand>
</feature>
<keyword evidence="5 9" id="KW-0274">FAD</keyword>
<feature type="binding site" evidence="10">
    <location>
        <begin position="196"/>
        <end position="197"/>
    </location>
    <ligand>
        <name>NADP(+)</name>
        <dbReference type="ChEBI" id="CHEBI:58349"/>
    </ligand>
</feature>
<dbReference type="GO" id="GO:0004324">
    <property type="term" value="F:ferredoxin-NADP+ reductase activity"/>
    <property type="evidence" value="ECO:0007669"/>
    <property type="project" value="UniProtKB-EC"/>
</dbReference>
<feature type="binding site" evidence="9">
    <location>
        <position position="79"/>
    </location>
    <ligand>
        <name>FAD</name>
        <dbReference type="ChEBI" id="CHEBI:57692"/>
    </ligand>
</feature>
<keyword evidence="13" id="KW-1185">Reference proteome</keyword>
<comment type="similarity">
    <text evidence="2">Belongs to the ferredoxin--NADP reductase type 1 family.</text>
</comment>
<dbReference type="PIRSF" id="PIRSF000362">
    <property type="entry name" value="FNR"/>
    <property type="match status" value="1"/>
</dbReference>
<dbReference type="RefSeq" id="WP_093716391.1">
    <property type="nucleotide sequence ID" value="NZ_FONG01000020.1"/>
</dbReference>
<feature type="binding site" evidence="9">
    <location>
        <position position="14"/>
    </location>
    <ligand>
        <name>FAD</name>
        <dbReference type="ChEBI" id="CHEBI:57692"/>
    </ligand>
</feature>
<sequence>MSPYRVAVVGSGPAGVYATEALVRGRDDVWVDVYDRLPTPYGLVRYGVAPDHPRIKSIVGALRKVLERDRVRFLGDVRVGADVTTGELGALYDAVVFATGAPTGRRLAIAGEDLAGVWSAADFVAWYSGHPDHADLGESLGPAAESAVVIGAGNVALDVARLLVKSAADLEQTDMPPHVLDRLAHSGVREVHLVCRRGPEHARFSAKELRELLDLDGVGIAIDAEGLPDRSTDPLTAANLKAFADLARSGTVPGGRTLRFHFRTRPVELLGAGGAVAAVRLERTRGPGGTATPAVGITDLKAGLVVSAVGHRSTPIGTLPFDEGLGRVPHAAGRVLGADGRAVAGQYVAGWVKRGPSGVVGTNRACAAETVAAVLADLADRPPRGAGPEAVDRLLAGRGIRPVGYDGWLSIDAEEIGRGRALGRARTKIPDWETLRRVAAGAGRPGPHSA</sequence>
<accession>A0A1I2JWF3</accession>
<dbReference type="InterPro" id="IPR036188">
    <property type="entry name" value="FAD/NAD-bd_sf"/>
</dbReference>
<dbReference type="Proteomes" id="UP000199323">
    <property type="component" value="Unassembled WGS sequence"/>
</dbReference>
<evidence type="ECO:0000256" key="4">
    <source>
        <dbReference type="ARBA" id="ARBA00022630"/>
    </source>
</evidence>
<dbReference type="PRINTS" id="PR00419">
    <property type="entry name" value="ADXRDTASE"/>
</dbReference>
<evidence type="ECO:0000256" key="2">
    <source>
        <dbReference type="ARBA" id="ARBA00008312"/>
    </source>
</evidence>
<evidence type="ECO:0000256" key="9">
    <source>
        <dbReference type="PIRSR" id="PIRSR000362-1"/>
    </source>
</evidence>
<dbReference type="EC" id="1.18.1.2" evidence="3"/>
<evidence type="ECO:0000256" key="8">
    <source>
        <dbReference type="ARBA" id="ARBA00047776"/>
    </source>
</evidence>
<evidence type="ECO:0000313" key="12">
    <source>
        <dbReference type="EMBL" id="SFF58519.1"/>
    </source>
</evidence>
<protein>
    <recommendedName>
        <fullName evidence="3">ferredoxin--NADP(+) reductase</fullName>
        <ecNumber evidence="3">1.18.1.2</ecNumber>
    </recommendedName>
</protein>
<comment type="cofactor">
    <cofactor evidence="1 9">
        <name>FAD</name>
        <dbReference type="ChEBI" id="CHEBI:57692"/>
    </cofactor>
</comment>
<reference evidence="12 13" key="1">
    <citation type="submission" date="2016-10" db="EMBL/GenBank/DDBJ databases">
        <authorList>
            <person name="de Groot N.N."/>
        </authorList>
    </citation>
    <scope>NUCLEOTIDE SEQUENCE [LARGE SCALE GENOMIC DNA]</scope>
    <source>
        <strain evidence="12 13">CGMCC 4.3510</strain>
    </source>
</reference>
<keyword evidence="6 10" id="KW-0521">NADP</keyword>
<feature type="binding site" evidence="10">
    <location>
        <position position="358"/>
    </location>
    <ligand>
        <name>NADP(+)</name>
        <dbReference type="ChEBI" id="CHEBI:58349"/>
    </ligand>
</feature>
<proteinExistence type="inferred from homology"/>
<evidence type="ECO:0000259" key="11">
    <source>
        <dbReference type="Pfam" id="PF07992"/>
    </source>
</evidence>
<evidence type="ECO:0000256" key="1">
    <source>
        <dbReference type="ARBA" id="ARBA00001974"/>
    </source>
</evidence>
<evidence type="ECO:0000256" key="6">
    <source>
        <dbReference type="ARBA" id="ARBA00022857"/>
    </source>
</evidence>
<feature type="binding site" evidence="10">
    <location>
        <position position="208"/>
    </location>
    <ligand>
        <name>NADP(+)</name>
        <dbReference type="ChEBI" id="CHEBI:58349"/>
    </ligand>
</feature>
<dbReference type="InterPro" id="IPR055275">
    <property type="entry name" value="Ferredox_Rdtase"/>
</dbReference>
<evidence type="ECO:0000256" key="3">
    <source>
        <dbReference type="ARBA" id="ARBA00013223"/>
    </source>
</evidence>